<dbReference type="Proteomes" id="UP000002058">
    <property type="component" value="Unassembled WGS sequence"/>
</dbReference>
<protein>
    <submittedName>
        <fullName evidence="2">Uncharacterized protein</fullName>
    </submittedName>
</protein>
<organism evidence="2 3">
    <name type="scientific">Uncinocarpus reesii (strain UAMH 1704)</name>
    <dbReference type="NCBI Taxonomy" id="336963"/>
    <lineage>
        <taxon>Eukaryota</taxon>
        <taxon>Fungi</taxon>
        <taxon>Dikarya</taxon>
        <taxon>Ascomycota</taxon>
        <taxon>Pezizomycotina</taxon>
        <taxon>Eurotiomycetes</taxon>
        <taxon>Eurotiomycetidae</taxon>
        <taxon>Onygenales</taxon>
        <taxon>Onygenaceae</taxon>
        <taxon>Uncinocarpus</taxon>
    </lineage>
</organism>
<evidence type="ECO:0000313" key="3">
    <source>
        <dbReference type="Proteomes" id="UP000002058"/>
    </source>
</evidence>
<dbReference type="InParanoid" id="C4JJB4"/>
<dbReference type="KEGG" id="ure:UREG_01721"/>
<dbReference type="GeneID" id="8438770"/>
<reference evidence="3" key="1">
    <citation type="journal article" date="2009" name="Genome Res.">
        <title>Comparative genomic analyses of the human fungal pathogens Coccidioides and their relatives.</title>
        <authorList>
            <person name="Sharpton T.J."/>
            <person name="Stajich J.E."/>
            <person name="Rounsley S.D."/>
            <person name="Gardner M.J."/>
            <person name="Wortman J.R."/>
            <person name="Jordar V.S."/>
            <person name="Maiti R."/>
            <person name="Kodira C.D."/>
            <person name="Neafsey D.E."/>
            <person name="Zeng Q."/>
            <person name="Hung C.-Y."/>
            <person name="McMahan C."/>
            <person name="Muszewska A."/>
            <person name="Grynberg M."/>
            <person name="Mandel M.A."/>
            <person name="Kellner E.M."/>
            <person name="Barker B.M."/>
            <person name="Galgiani J.N."/>
            <person name="Orbach M.J."/>
            <person name="Kirkland T.N."/>
            <person name="Cole G.T."/>
            <person name="Henn M.R."/>
            <person name="Birren B.W."/>
            <person name="Taylor J.W."/>
        </authorList>
    </citation>
    <scope>NUCLEOTIDE SEQUENCE [LARGE SCALE GENOMIC DNA]</scope>
    <source>
        <strain evidence="3">UAMH 1704</strain>
    </source>
</reference>
<name>C4JJB4_UNCRE</name>
<feature type="region of interest" description="Disordered" evidence="1">
    <location>
        <begin position="27"/>
        <end position="54"/>
    </location>
</feature>
<accession>C4JJB4</accession>
<proteinExistence type="predicted"/>
<dbReference type="HOGENOM" id="CLU_1723678_0_0_1"/>
<evidence type="ECO:0000256" key="1">
    <source>
        <dbReference type="SAM" id="MobiDB-lite"/>
    </source>
</evidence>
<keyword evidence="3" id="KW-1185">Reference proteome</keyword>
<dbReference type="RefSeq" id="XP_002542205.1">
    <property type="nucleotide sequence ID" value="XM_002542159.1"/>
</dbReference>
<evidence type="ECO:0000313" key="2">
    <source>
        <dbReference type="EMBL" id="EEP76872.1"/>
    </source>
</evidence>
<dbReference type="AlphaFoldDB" id="C4JJB4"/>
<dbReference type="VEuPathDB" id="FungiDB:UREG_01721"/>
<dbReference type="EMBL" id="CH476615">
    <property type="protein sequence ID" value="EEP76872.1"/>
    <property type="molecule type" value="Genomic_DNA"/>
</dbReference>
<sequence>MAESVRSGAVPDPAPCQAVRGTPAALKPCQFGEGQDAGSAGTAKTSGGGRAPLACDPPRHLTNCRAINFPPRSVALTLFPSSLTMPPEATSMLEAMERFTGFGFFSTLAPGFATFRLSLHGDKVSRRGTNAWKGSSLPYRVPPTSTRISGEP</sequence>
<gene>
    <name evidence="2" type="ORF">UREG_01721</name>
</gene>